<evidence type="ECO:0000313" key="7">
    <source>
        <dbReference type="EMBL" id="KIN96424.1"/>
    </source>
</evidence>
<reference evidence="7 8" key="1">
    <citation type="submission" date="2014-04" db="EMBL/GenBank/DDBJ databases">
        <authorList>
            <consortium name="DOE Joint Genome Institute"/>
            <person name="Kuo A."/>
            <person name="Kohler A."/>
            <person name="Costa M.D."/>
            <person name="Nagy L.G."/>
            <person name="Floudas D."/>
            <person name="Copeland A."/>
            <person name="Barry K.W."/>
            <person name="Cichocki N."/>
            <person name="Veneault-Fourrey C."/>
            <person name="LaButti K."/>
            <person name="Lindquist E.A."/>
            <person name="Lipzen A."/>
            <person name="Lundell T."/>
            <person name="Morin E."/>
            <person name="Murat C."/>
            <person name="Sun H."/>
            <person name="Tunlid A."/>
            <person name="Henrissat B."/>
            <person name="Grigoriev I.V."/>
            <person name="Hibbett D.S."/>
            <person name="Martin F."/>
            <person name="Nordberg H.P."/>
            <person name="Cantor M.N."/>
            <person name="Hua S.X."/>
        </authorList>
    </citation>
    <scope>NUCLEOTIDE SEQUENCE [LARGE SCALE GENOMIC DNA]</scope>
    <source>
        <strain evidence="7 8">Marx 270</strain>
    </source>
</reference>
<dbReference type="InParanoid" id="A0A0C3N5S9"/>
<dbReference type="AlphaFoldDB" id="A0A0C3N5S9"/>
<dbReference type="GO" id="GO:0046872">
    <property type="term" value="F:metal ion binding"/>
    <property type="evidence" value="ECO:0007669"/>
    <property type="project" value="UniProtKB-KW"/>
</dbReference>
<dbReference type="Pfam" id="PF12851">
    <property type="entry name" value="Tet_JBP"/>
    <property type="match status" value="1"/>
</dbReference>
<keyword evidence="8" id="KW-1185">Reference proteome</keyword>
<dbReference type="InterPro" id="IPR024779">
    <property type="entry name" value="2OGFeDO_JBP1/TET_oxygenase_dom"/>
</dbReference>
<accession>A0A0C3N5S9</accession>
<keyword evidence="3" id="KW-0223">Dioxygenase</keyword>
<evidence type="ECO:0000256" key="5">
    <source>
        <dbReference type="ARBA" id="ARBA00023004"/>
    </source>
</evidence>
<evidence type="ECO:0000313" key="8">
    <source>
        <dbReference type="Proteomes" id="UP000054217"/>
    </source>
</evidence>
<evidence type="ECO:0000259" key="6">
    <source>
        <dbReference type="Pfam" id="PF12851"/>
    </source>
</evidence>
<dbReference type="STRING" id="870435.A0A0C3N5S9"/>
<keyword evidence="4" id="KW-0560">Oxidoreductase</keyword>
<dbReference type="HOGENOM" id="CLU_039070_4_1_1"/>
<dbReference type="Proteomes" id="UP000054217">
    <property type="component" value="Unassembled WGS sequence"/>
</dbReference>
<dbReference type="EMBL" id="KN832047">
    <property type="protein sequence ID" value="KIN96424.1"/>
    <property type="molecule type" value="Genomic_DNA"/>
</dbReference>
<name>A0A0C3N5S9_PISTI</name>
<proteinExistence type="predicted"/>
<evidence type="ECO:0000256" key="3">
    <source>
        <dbReference type="ARBA" id="ARBA00022964"/>
    </source>
</evidence>
<keyword evidence="5" id="KW-0408">Iron</keyword>
<dbReference type="Gene3D" id="3.60.130.30">
    <property type="match status" value="1"/>
</dbReference>
<reference evidence="8" key="2">
    <citation type="submission" date="2015-01" db="EMBL/GenBank/DDBJ databases">
        <title>Evolutionary Origins and Diversification of the Mycorrhizal Mutualists.</title>
        <authorList>
            <consortium name="DOE Joint Genome Institute"/>
            <consortium name="Mycorrhizal Genomics Consortium"/>
            <person name="Kohler A."/>
            <person name="Kuo A."/>
            <person name="Nagy L.G."/>
            <person name="Floudas D."/>
            <person name="Copeland A."/>
            <person name="Barry K.W."/>
            <person name="Cichocki N."/>
            <person name="Veneault-Fourrey C."/>
            <person name="LaButti K."/>
            <person name="Lindquist E.A."/>
            <person name="Lipzen A."/>
            <person name="Lundell T."/>
            <person name="Morin E."/>
            <person name="Murat C."/>
            <person name="Riley R."/>
            <person name="Ohm R."/>
            <person name="Sun H."/>
            <person name="Tunlid A."/>
            <person name="Henrissat B."/>
            <person name="Grigoriev I.V."/>
            <person name="Hibbett D.S."/>
            <person name="Martin F."/>
        </authorList>
    </citation>
    <scope>NUCLEOTIDE SEQUENCE [LARGE SCALE GENOMIC DNA]</scope>
    <source>
        <strain evidence="8">Marx 270</strain>
    </source>
</reference>
<evidence type="ECO:0000256" key="4">
    <source>
        <dbReference type="ARBA" id="ARBA00023002"/>
    </source>
</evidence>
<sequence>PAITLGEGDAISLWYLPSAMSQSMQEQMVGAISPLSNMLTQSISDGSWQTSPNYFLVDHHLLAGCLELSPAWHQLGHAMRPSISADFVAPATGQWIHAIQMPLAILSATLSIMHPPLYNASCQAMWQLTEWSAMNDPKMLAALQHWPMVYTNISMIANWSAPLHCDLQSHADWYDMLVSVSNYPECILDIPSLGLQFDYWPGTVVAFSGWLLWHGVNDVSGNHCSLAFYMQDNIHNWLGVP</sequence>
<feature type="domain" description="2OGFeDO JBP1/TET oxygenase" evidence="6">
    <location>
        <begin position="98"/>
        <end position="230"/>
    </location>
</feature>
<keyword evidence="2" id="KW-0479">Metal-binding</keyword>
<dbReference type="OrthoDB" id="3200752at2759"/>
<evidence type="ECO:0000256" key="1">
    <source>
        <dbReference type="ARBA" id="ARBA00001954"/>
    </source>
</evidence>
<dbReference type="GO" id="GO:0051213">
    <property type="term" value="F:dioxygenase activity"/>
    <property type="evidence" value="ECO:0007669"/>
    <property type="project" value="UniProtKB-KW"/>
</dbReference>
<feature type="non-terminal residue" evidence="7">
    <location>
        <position position="1"/>
    </location>
</feature>
<gene>
    <name evidence="7" type="ORF">M404DRAFT_163114</name>
</gene>
<organism evidence="7 8">
    <name type="scientific">Pisolithus tinctorius Marx 270</name>
    <dbReference type="NCBI Taxonomy" id="870435"/>
    <lineage>
        <taxon>Eukaryota</taxon>
        <taxon>Fungi</taxon>
        <taxon>Dikarya</taxon>
        <taxon>Basidiomycota</taxon>
        <taxon>Agaricomycotina</taxon>
        <taxon>Agaricomycetes</taxon>
        <taxon>Agaricomycetidae</taxon>
        <taxon>Boletales</taxon>
        <taxon>Sclerodermatineae</taxon>
        <taxon>Pisolithaceae</taxon>
        <taxon>Pisolithus</taxon>
    </lineage>
</organism>
<evidence type="ECO:0000256" key="2">
    <source>
        <dbReference type="ARBA" id="ARBA00022723"/>
    </source>
</evidence>
<comment type="cofactor">
    <cofactor evidence="1">
        <name>Fe(2+)</name>
        <dbReference type="ChEBI" id="CHEBI:29033"/>
    </cofactor>
</comment>
<protein>
    <recommendedName>
        <fullName evidence="6">2OGFeDO JBP1/TET oxygenase domain-containing protein</fullName>
    </recommendedName>
</protein>